<protein>
    <submittedName>
        <fullName evidence="1">Uncharacterized protein</fullName>
    </submittedName>
</protein>
<dbReference type="Proteomes" id="UP000095607">
    <property type="component" value="Chromosome"/>
</dbReference>
<name>A0ABN4SHC0_9BURK</name>
<keyword evidence="2" id="KW-1185">Reference proteome</keyword>
<sequence>MHFLSNSQSLLPPLIRHCQLPQPAMPAQHAAVVFLAEQAALLQHGEDFAGERFELLDEDGGA</sequence>
<evidence type="ECO:0000313" key="2">
    <source>
        <dbReference type="Proteomes" id="UP000095607"/>
    </source>
</evidence>
<dbReference type="EMBL" id="CP017420">
    <property type="protein sequence ID" value="AOV01284.1"/>
    <property type="molecule type" value="Genomic_DNA"/>
</dbReference>
<accession>A0ABN4SHC0</accession>
<organism evidence="1 2">
    <name type="scientific">Delftia tsuruhatensis</name>
    <dbReference type="NCBI Taxonomy" id="180282"/>
    <lineage>
        <taxon>Bacteria</taxon>
        <taxon>Pseudomonadati</taxon>
        <taxon>Pseudomonadota</taxon>
        <taxon>Betaproteobacteria</taxon>
        <taxon>Burkholderiales</taxon>
        <taxon>Comamonadaceae</taxon>
        <taxon>Delftia</taxon>
    </lineage>
</organism>
<reference evidence="1 2" key="1">
    <citation type="submission" date="2016-09" db="EMBL/GenBank/DDBJ databases">
        <title>Complete genome sequence of Deltia acidovorans CM13 isolated from murine proximal colonic tissue.</title>
        <authorList>
            <person name="Saffarian A."/>
        </authorList>
    </citation>
    <scope>NUCLEOTIDE SEQUENCE [LARGE SCALE GENOMIC DNA]</scope>
    <source>
        <strain evidence="1 2">CM13</strain>
    </source>
</reference>
<evidence type="ECO:0000313" key="1">
    <source>
        <dbReference type="EMBL" id="AOV01284.1"/>
    </source>
</evidence>
<proteinExistence type="predicted"/>
<gene>
    <name evidence="1" type="ORF">BI380_07870</name>
</gene>